<evidence type="ECO:0000313" key="6">
    <source>
        <dbReference type="EMBL" id="GGB75022.1"/>
    </source>
</evidence>
<evidence type="ECO:0000256" key="1">
    <source>
        <dbReference type="ARBA" id="ARBA00009570"/>
    </source>
</evidence>
<dbReference type="EMBL" id="BMII01000049">
    <property type="protein sequence ID" value="GGB75022.1"/>
    <property type="molecule type" value="Genomic_DNA"/>
</dbReference>
<gene>
    <name evidence="6" type="ORF">GCM10011607_39220</name>
</gene>
<keyword evidence="2" id="KW-0058">Aromatic hydrocarbons catabolism</keyword>
<comment type="similarity">
    <text evidence="1">Belongs to the bacterial ring-hydroxylating dioxygenase beta subunit family.</text>
</comment>
<name>A0ABQ1JT87_9GAMM</name>
<feature type="domain" description="SnoaL-like" evidence="5">
    <location>
        <begin position="5"/>
        <end position="141"/>
    </location>
</feature>
<reference evidence="7" key="1">
    <citation type="journal article" date="2019" name="Int. J. Syst. Evol. Microbiol.">
        <title>The Global Catalogue of Microorganisms (GCM) 10K type strain sequencing project: providing services to taxonomists for standard genome sequencing and annotation.</title>
        <authorList>
            <consortium name="The Broad Institute Genomics Platform"/>
            <consortium name="The Broad Institute Genome Sequencing Center for Infectious Disease"/>
            <person name="Wu L."/>
            <person name="Ma J."/>
        </authorList>
    </citation>
    <scope>NUCLEOTIDE SEQUENCE [LARGE SCALE GENOMIC DNA]</scope>
    <source>
        <strain evidence="7">CGMCC 1.15339</strain>
    </source>
</reference>
<comment type="caution">
    <text evidence="6">The sequence shown here is derived from an EMBL/GenBank/DDBJ whole genome shotgun (WGS) entry which is preliminary data.</text>
</comment>
<organism evidence="6 7">
    <name type="scientific">Shewanella inventionis</name>
    <dbReference type="NCBI Taxonomy" id="1738770"/>
    <lineage>
        <taxon>Bacteria</taxon>
        <taxon>Pseudomonadati</taxon>
        <taxon>Pseudomonadota</taxon>
        <taxon>Gammaproteobacteria</taxon>
        <taxon>Alteromonadales</taxon>
        <taxon>Shewanellaceae</taxon>
        <taxon>Shewanella</taxon>
    </lineage>
</organism>
<dbReference type="InterPro" id="IPR037401">
    <property type="entry name" value="SnoaL-like"/>
</dbReference>
<sequence>MIDFELYQQVQDFYQDYAMSIDSEQWDKWIDFFVEDCVYKIQSRDNFDNNFPLSALALSSKGMLKDRIYGITETIYHEHYYQTHVVSTPRILKVTENHIESEARYAVFRTKQDGIAEVYNVGRYIDRLVRVDGKLLIESRRCIFDNEMILNSMIYPI</sequence>
<dbReference type="InterPro" id="IPR000391">
    <property type="entry name" value="Rng_hydr_dOase-bsu"/>
</dbReference>
<proteinExistence type="inferred from homology"/>
<dbReference type="CDD" id="cd00667">
    <property type="entry name" value="ring_hydroxylating_dioxygenases_beta"/>
    <property type="match status" value="1"/>
</dbReference>
<evidence type="ECO:0000256" key="4">
    <source>
        <dbReference type="ARBA" id="ARBA00023002"/>
    </source>
</evidence>
<dbReference type="Proteomes" id="UP000617555">
    <property type="component" value="Unassembled WGS sequence"/>
</dbReference>
<dbReference type="Gene3D" id="3.10.450.50">
    <property type="match status" value="1"/>
</dbReference>
<evidence type="ECO:0000256" key="2">
    <source>
        <dbReference type="ARBA" id="ARBA00022797"/>
    </source>
</evidence>
<evidence type="ECO:0000313" key="7">
    <source>
        <dbReference type="Proteomes" id="UP000617555"/>
    </source>
</evidence>
<dbReference type="GO" id="GO:0051213">
    <property type="term" value="F:dioxygenase activity"/>
    <property type="evidence" value="ECO:0007669"/>
    <property type="project" value="UniProtKB-KW"/>
</dbReference>
<dbReference type="InterPro" id="IPR032710">
    <property type="entry name" value="NTF2-like_dom_sf"/>
</dbReference>
<dbReference type="SUPFAM" id="SSF54427">
    <property type="entry name" value="NTF2-like"/>
    <property type="match status" value="1"/>
</dbReference>
<keyword evidence="4" id="KW-0560">Oxidoreductase</keyword>
<keyword evidence="3 6" id="KW-0223">Dioxygenase</keyword>
<protein>
    <submittedName>
        <fullName evidence="6">Ring-hydroxylating dioxygenase subunit beta</fullName>
    </submittedName>
</protein>
<accession>A0ABQ1JT87</accession>
<keyword evidence="7" id="KW-1185">Reference proteome</keyword>
<dbReference type="Pfam" id="PF13577">
    <property type="entry name" value="SnoaL_4"/>
    <property type="match status" value="1"/>
</dbReference>
<dbReference type="RefSeq" id="WP_188740986.1">
    <property type="nucleotide sequence ID" value="NZ_BMII01000049.1"/>
</dbReference>
<evidence type="ECO:0000256" key="3">
    <source>
        <dbReference type="ARBA" id="ARBA00022964"/>
    </source>
</evidence>
<evidence type="ECO:0000259" key="5">
    <source>
        <dbReference type="Pfam" id="PF13577"/>
    </source>
</evidence>